<keyword evidence="6" id="KW-1185">Reference proteome</keyword>
<sequence length="714" mass="80643">MVASNLWDEVADESGRIFYVNRATSETLWELPPGGLLASQVPPAEVQLAAPPLEVVARAVEIRQRLLGAPSSAAPVWLLAFDPAARRPYFLELPTGAVAVQAPDGGFRTDDALVTWWLTVQCAVRAALARRRVGRRRFLQRFPPVPRPAILLALTPETETQREADDRRGLLAAERAQCARGDRFWGIDQRVREIRRQQLEESMMREAEDMRRKLTENARRREETLRKAAEEQERKRRSEDSLIETHERQAMQHQEFQQCKVDTFWGVQKQESDERFCQEQMTMEDAASLRHATELWEAQLHARWAMDAARALELEKKKRLGEEIKFQKQYLKVFRRAKTSEAVIKYRWPTQAVVELEARRGVPATDDVAYNLDVVLDPARQANPKHIFHTASSSHTVGRKGKLDISHPPASFHLAQPSPHPTKPSPHQRASANGLAFRVPESAGMAAALARPLEKPRKIRLPSIVSAPSNQQPETAPIASPEDDAIDVASLHEQFAAEEAVLLKIFELIDTDHGGSIDKNEMIWALTRDAMVHKLAMDSVVFRDVLKKRNLEGLFEDMDESQTGDVPWGVFRAYCEKTFVSLALEAERKRRAAPPPVQLTKEELLKKRNAEYQARKAILDQEEAIAKLVFALVDTDHSGTIDQNEMIRALELNEHVRGFVQRSRGLRPLLTNPTFAKAFIGMATDVDKGMGLEEFMCFCTEIASVAMLNGMVPT</sequence>
<dbReference type="Gene3D" id="1.10.238.10">
    <property type="entry name" value="EF-hand"/>
    <property type="match status" value="2"/>
</dbReference>
<dbReference type="SMART" id="SM00456">
    <property type="entry name" value="WW"/>
    <property type="match status" value="1"/>
</dbReference>
<feature type="domain" description="EF-hand" evidence="4">
    <location>
        <begin position="497"/>
        <end position="532"/>
    </location>
</feature>
<dbReference type="CDD" id="cd00201">
    <property type="entry name" value="WW"/>
    <property type="match status" value="1"/>
</dbReference>
<dbReference type="PROSITE" id="PS50222">
    <property type="entry name" value="EF_HAND_2"/>
    <property type="match status" value="2"/>
</dbReference>
<feature type="domain" description="EF-hand" evidence="4">
    <location>
        <begin position="621"/>
        <end position="656"/>
    </location>
</feature>
<dbReference type="PROSITE" id="PS50020">
    <property type="entry name" value="WW_DOMAIN_2"/>
    <property type="match status" value="1"/>
</dbReference>
<keyword evidence="1" id="KW-0106">Calcium</keyword>
<proteinExistence type="predicted"/>
<evidence type="ECO:0000256" key="2">
    <source>
        <dbReference type="SAM" id="MobiDB-lite"/>
    </source>
</evidence>
<dbReference type="InterPro" id="IPR018247">
    <property type="entry name" value="EF_Hand_1_Ca_BS"/>
</dbReference>
<feature type="region of interest" description="Disordered" evidence="2">
    <location>
        <begin position="392"/>
        <end position="432"/>
    </location>
</feature>
<dbReference type="GO" id="GO:0005509">
    <property type="term" value="F:calcium ion binding"/>
    <property type="evidence" value="ECO:0007669"/>
    <property type="project" value="InterPro"/>
</dbReference>
<accession>A0A1V9YGQ6</accession>
<evidence type="ECO:0000256" key="1">
    <source>
        <dbReference type="ARBA" id="ARBA00022837"/>
    </source>
</evidence>
<evidence type="ECO:0000259" key="3">
    <source>
        <dbReference type="PROSITE" id="PS50020"/>
    </source>
</evidence>
<dbReference type="SUPFAM" id="SSF51045">
    <property type="entry name" value="WW domain"/>
    <property type="match status" value="1"/>
</dbReference>
<comment type="caution">
    <text evidence="5">The sequence shown here is derived from an EMBL/GenBank/DDBJ whole genome shotgun (WGS) entry which is preliminary data.</text>
</comment>
<evidence type="ECO:0000313" key="6">
    <source>
        <dbReference type="Proteomes" id="UP000243579"/>
    </source>
</evidence>
<gene>
    <name evidence="5" type="ORF">ACHHYP_12569</name>
</gene>
<feature type="region of interest" description="Disordered" evidence="2">
    <location>
        <begin position="205"/>
        <end position="242"/>
    </location>
</feature>
<evidence type="ECO:0000313" key="5">
    <source>
        <dbReference type="EMBL" id="OQR84888.1"/>
    </source>
</evidence>
<dbReference type="SMART" id="SM00054">
    <property type="entry name" value="EFh"/>
    <property type="match status" value="2"/>
</dbReference>
<dbReference type="SUPFAM" id="SSF47473">
    <property type="entry name" value="EF-hand"/>
    <property type="match status" value="1"/>
</dbReference>
<dbReference type="EMBL" id="JNBR01001831">
    <property type="protein sequence ID" value="OQR84888.1"/>
    <property type="molecule type" value="Genomic_DNA"/>
</dbReference>
<dbReference type="Proteomes" id="UP000243579">
    <property type="component" value="Unassembled WGS sequence"/>
</dbReference>
<dbReference type="InterPro" id="IPR001202">
    <property type="entry name" value="WW_dom"/>
</dbReference>
<dbReference type="InterPro" id="IPR011992">
    <property type="entry name" value="EF-hand-dom_pair"/>
</dbReference>
<dbReference type="InterPro" id="IPR036020">
    <property type="entry name" value="WW_dom_sf"/>
</dbReference>
<dbReference type="InterPro" id="IPR002048">
    <property type="entry name" value="EF_hand_dom"/>
</dbReference>
<protein>
    <submittedName>
        <fullName evidence="5">Uncharacterized protein</fullName>
    </submittedName>
</protein>
<organism evidence="5 6">
    <name type="scientific">Achlya hypogyna</name>
    <name type="common">Oomycete</name>
    <name type="synonym">Protoachlya hypogyna</name>
    <dbReference type="NCBI Taxonomy" id="1202772"/>
    <lineage>
        <taxon>Eukaryota</taxon>
        <taxon>Sar</taxon>
        <taxon>Stramenopiles</taxon>
        <taxon>Oomycota</taxon>
        <taxon>Saprolegniomycetes</taxon>
        <taxon>Saprolegniales</taxon>
        <taxon>Achlyaceae</taxon>
        <taxon>Achlya</taxon>
    </lineage>
</organism>
<dbReference type="Pfam" id="PF13202">
    <property type="entry name" value="EF-hand_5"/>
    <property type="match status" value="1"/>
</dbReference>
<dbReference type="AlphaFoldDB" id="A0A1V9YGQ6"/>
<dbReference type="Gene3D" id="2.20.70.10">
    <property type="match status" value="1"/>
</dbReference>
<dbReference type="OrthoDB" id="429067at2759"/>
<dbReference type="PROSITE" id="PS00018">
    <property type="entry name" value="EF_HAND_1"/>
    <property type="match status" value="2"/>
</dbReference>
<name>A0A1V9YGQ6_ACHHY</name>
<reference evidence="5 6" key="1">
    <citation type="journal article" date="2014" name="Genome Biol. Evol.">
        <title>The secreted proteins of Achlya hypogyna and Thraustotheca clavata identify the ancestral oomycete secretome and reveal gene acquisitions by horizontal gene transfer.</title>
        <authorList>
            <person name="Misner I."/>
            <person name="Blouin N."/>
            <person name="Leonard G."/>
            <person name="Richards T.A."/>
            <person name="Lane C.E."/>
        </authorList>
    </citation>
    <scope>NUCLEOTIDE SEQUENCE [LARGE SCALE GENOMIC DNA]</scope>
    <source>
        <strain evidence="5 6">ATCC 48635</strain>
    </source>
</reference>
<evidence type="ECO:0000259" key="4">
    <source>
        <dbReference type="PROSITE" id="PS50222"/>
    </source>
</evidence>
<feature type="domain" description="WW" evidence="3">
    <location>
        <begin position="7"/>
        <end position="34"/>
    </location>
</feature>